<evidence type="ECO:0000313" key="2">
    <source>
        <dbReference type="Proteomes" id="UP000260773"/>
    </source>
</evidence>
<dbReference type="RefSeq" id="WP_015513310.1">
    <property type="nucleotide sequence ID" value="NZ_JAQDKA010000008.1"/>
</dbReference>
<proteinExistence type="predicted"/>
<evidence type="ECO:0000313" key="1">
    <source>
        <dbReference type="EMBL" id="RGB73219.1"/>
    </source>
</evidence>
<protein>
    <submittedName>
        <fullName evidence="1">Uncharacterized protein</fullName>
    </submittedName>
</protein>
<accession>A0A3E2TDC2</accession>
<dbReference type="Proteomes" id="UP000260773">
    <property type="component" value="Unassembled WGS sequence"/>
</dbReference>
<dbReference type="EMBL" id="QVEP01000066">
    <property type="protein sequence ID" value="RGB73219.1"/>
    <property type="molecule type" value="Genomic_DNA"/>
</dbReference>
<gene>
    <name evidence="1" type="ORF">DW070_15815</name>
</gene>
<dbReference type="AlphaFoldDB" id="A0A3E2TDC2"/>
<sequence>MFLKGKPLDEYKGFSYRLVKVAIEKGIEDTRELADALYENAECKKAITIRKTQKKNPDDPLKNIMKNIQIHLNTEDAYEVNSRYMYAYSTIFDCSYDYLYGRSEIMTADLDVRDICNKTGLSEKAVVNLVERHQDEIESSGFSVIEWWSELLYGIPFTAIPMAFMAYASRLVELHDIDKKIEACEKAVKDVSMDDPIMKCLMDDDNQKTLKHIRRDKEDSILGAHHKMVSCVADLLNQYAEQWAEKQHPEYSELYYHGEINKRKIINEALKTQ</sequence>
<organism evidence="1 2">
    <name type="scientific">Coprococcus catus</name>
    <dbReference type="NCBI Taxonomy" id="116085"/>
    <lineage>
        <taxon>Bacteria</taxon>
        <taxon>Bacillati</taxon>
        <taxon>Bacillota</taxon>
        <taxon>Clostridia</taxon>
        <taxon>Lachnospirales</taxon>
        <taxon>Lachnospiraceae</taxon>
        <taxon>Coprococcus</taxon>
    </lineage>
</organism>
<reference evidence="1 2" key="1">
    <citation type="submission" date="2018-08" db="EMBL/GenBank/DDBJ databases">
        <title>A genome reference for cultivated species of the human gut microbiota.</title>
        <authorList>
            <person name="Zou Y."/>
            <person name="Xue W."/>
            <person name="Luo G."/>
        </authorList>
    </citation>
    <scope>NUCLEOTIDE SEQUENCE [LARGE SCALE GENOMIC DNA]</scope>
    <source>
        <strain evidence="1 2">AF45-17</strain>
    </source>
</reference>
<comment type="caution">
    <text evidence="1">The sequence shown here is derived from an EMBL/GenBank/DDBJ whole genome shotgun (WGS) entry which is preliminary data.</text>
</comment>
<name>A0A3E2TDC2_9FIRM</name>